<evidence type="ECO:0000313" key="1">
    <source>
        <dbReference type="EMBL" id="KAG9228244.1"/>
    </source>
</evidence>
<protein>
    <submittedName>
        <fullName evidence="1">Uncharacterized protein</fullName>
    </submittedName>
</protein>
<dbReference type="PANTHER" id="PTHR38797:SF4">
    <property type="entry name" value="NUCLEAR PORE COMPLEX PROTEIN NUP85"/>
    <property type="match status" value="1"/>
</dbReference>
<dbReference type="AlphaFoldDB" id="A0A9P7Y6M4"/>
<dbReference type="EMBL" id="MU252007">
    <property type="protein sequence ID" value="KAG9228244.1"/>
    <property type="molecule type" value="Genomic_DNA"/>
</dbReference>
<reference evidence="1" key="1">
    <citation type="journal article" date="2021" name="IMA Fungus">
        <title>Genomic characterization of three marine fungi, including Emericellopsis atlantica sp. nov. with signatures of a generalist lifestyle and marine biomass degradation.</title>
        <authorList>
            <person name="Hagestad O.C."/>
            <person name="Hou L."/>
            <person name="Andersen J.H."/>
            <person name="Hansen E.H."/>
            <person name="Altermark B."/>
            <person name="Li C."/>
            <person name="Kuhnert E."/>
            <person name="Cox R.J."/>
            <person name="Crous P.W."/>
            <person name="Spatafora J.W."/>
            <person name="Lail K."/>
            <person name="Amirebrahimi M."/>
            <person name="Lipzen A."/>
            <person name="Pangilinan J."/>
            <person name="Andreopoulos W."/>
            <person name="Hayes R.D."/>
            <person name="Ng V."/>
            <person name="Grigoriev I.V."/>
            <person name="Jackson S.A."/>
            <person name="Sutton T.D.S."/>
            <person name="Dobson A.D.W."/>
            <person name="Rama T."/>
        </authorList>
    </citation>
    <scope>NUCLEOTIDE SEQUENCE</scope>
    <source>
        <strain evidence="1">TRa018bII</strain>
    </source>
</reference>
<proteinExistence type="predicted"/>
<sequence length="270" mass="30986">MDVRLQSVVNNIAEYERDAFYVLKATLQYPIDPQVKSVKLADDIDFFCAGSEVCGVLWYVWMLVIDIVICVPPGHPWQDSLVLAVVILLNRDDGTSRYNKMGKPISWKELPDLWITLREKLDDPTDMNEELIEEFAGHKGRTSFYARLMGAGVPMSVHFPIWQLRTTLEEQPLEGSAMECRIWTACEWMIHCADNVFKRMNLDMELDDDSARAICDGPLGEGNQLVSMERWEFWKRRFSELAADTARLRLGRETTGWISDALKSMDAAQQ</sequence>
<dbReference type="Proteomes" id="UP000824998">
    <property type="component" value="Unassembled WGS sequence"/>
</dbReference>
<dbReference type="OrthoDB" id="3350591at2759"/>
<keyword evidence="2" id="KW-1185">Reference proteome</keyword>
<dbReference type="PANTHER" id="PTHR38797">
    <property type="entry name" value="NUCLEAR PORE COMPLEX PROTEIN NUP85-RELATED"/>
    <property type="match status" value="1"/>
</dbReference>
<organism evidence="1 2">
    <name type="scientific">Amylocarpus encephaloides</name>
    <dbReference type="NCBI Taxonomy" id="45428"/>
    <lineage>
        <taxon>Eukaryota</taxon>
        <taxon>Fungi</taxon>
        <taxon>Dikarya</taxon>
        <taxon>Ascomycota</taxon>
        <taxon>Pezizomycotina</taxon>
        <taxon>Leotiomycetes</taxon>
        <taxon>Helotiales</taxon>
        <taxon>Helotiales incertae sedis</taxon>
        <taxon>Amylocarpus</taxon>
    </lineage>
</organism>
<name>A0A9P7Y6M4_9HELO</name>
<dbReference type="Pfam" id="PF12311">
    <property type="entry name" value="DUF3632"/>
    <property type="match status" value="1"/>
</dbReference>
<dbReference type="InterPro" id="IPR022085">
    <property type="entry name" value="OpdG"/>
</dbReference>
<gene>
    <name evidence="1" type="ORF">BJ875DRAFT_527886</name>
</gene>
<accession>A0A9P7Y6M4</accession>
<evidence type="ECO:0000313" key="2">
    <source>
        <dbReference type="Proteomes" id="UP000824998"/>
    </source>
</evidence>
<comment type="caution">
    <text evidence="1">The sequence shown here is derived from an EMBL/GenBank/DDBJ whole genome shotgun (WGS) entry which is preliminary data.</text>
</comment>
<dbReference type="InterPro" id="IPR053204">
    <property type="entry name" value="Oxopyrrolidines_Biosynth-assoc"/>
</dbReference>